<dbReference type="SMART" id="SM00849">
    <property type="entry name" value="Lactamase_B"/>
    <property type="match status" value="1"/>
</dbReference>
<reference evidence="2 3" key="1">
    <citation type="submission" date="2019-03" db="EMBL/GenBank/DDBJ databases">
        <title>Genomic Encyclopedia of Type Strains, Phase IV (KMG-IV): sequencing the most valuable type-strain genomes for metagenomic binning, comparative biology and taxonomic classification.</title>
        <authorList>
            <person name="Goeker M."/>
        </authorList>
    </citation>
    <scope>NUCLEOTIDE SEQUENCE [LARGE SCALE GENOMIC DNA]</scope>
    <source>
        <strain evidence="2 3">DSM 15969</strain>
    </source>
</reference>
<dbReference type="OrthoDB" id="9761531at2"/>
<dbReference type="InterPro" id="IPR036866">
    <property type="entry name" value="RibonucZ/Hydroxyglut_hydro"/>
</dbReference>
<evidence type="ECO:0000313" key="3">
    <source>
        <dbReference type="Proteomes" id="UP000295063"/>
    </source>
</evidence>
<evidence type="ECO:0000313" key="2">
    <source>
        <dbReference type="EMBL" id="TCL39149.1"/>
    </source>
</evidence>
<gene>
    <name evidence="2" type="ORF">EV210_10257</name>
</gene>
<dbReference type="CDD" id="cd07721">
    <property type="entry name" value="yflN-like_MBL-fold"/>
    <property type="match status" value="1"/>
</dbReference>
<keyword evidence="3" id="KW-1185">Reference proteome</keyword>
<dbReference type="EMBL" id="SLUI01000002">
    <property type="protein sequence ID" value="TCL39149.1"/>
    <property type="molecule type" value="Genomic_DNA"/>
</dbReference>
<feature type="domain" description="Metallo-beta-lactamase" evidence="1">
    <location>
        <begin position="19"/>
        <end position="224"/>
    </location>
</feature>
<protein>
    <submittedName>
        <fullName evidence="2">Glyoxylase-like metal-dependent hydrolase (Beta-lactamase superfamily II)</fullName>
    </submittedName>
</protein>
<dbReference type="Proteomes" id="UP000295063">
    <property type="component" value="Unassembled WGS sequence"/>
</dbReference>
<dbReference type="SUPFAM" id="SSF56281">
    <property type="entry name" value="Metallo-hydrolase/oxidoreductase"/>
    <property type="match status" value="1"/>
</dbReference>
<dbReference type="InterPro" id="IPR001279">
    <property type="entry name" value="Metallo-B-lactamas"/>
</dbReference>
<dbReference type="PANTHER" id="PTHR42951:SF15">
    <property type="entry name" value="METALLO-BETA-LACTAMASE SUPERFAMILY PROTEIN"/>
    <property type="match status" value="1"/>
</dbReference>
<organism evidence="2 3">
    <name type="scientific">Anaerospora hongkongensis</name>
    <dbReference type="NCBI Taxonomy" id="244830"/>
    <lineage>
        <taxon>Bacteria</taxon>
        <taxon>Bacillati</taxon>
        <taxon>Bacillota</taxon>
        <taxon>Negativicutes</taxon>
        <taxon>Selenomonadales</taxon>
        <taxon>Sporomusaceae</taxon>
        <taxon>Anaerospora</taxon>
    </lineage>
</organism>
<comment type="caution">
    <text evidence="2">The sequence shown here is derived from an EMBL/GenBank/DDBJ whole genome shotgun (WGS) entry which is preliminary data.</text>
</comment>
<sequence length="241" mass="26816">MNRLTILPIQFTAGGLPNTIYPVIVSDEAEMVLIDCGYPGFFPLLTSTAAAEGLDCSKLTKIIITHHDYDHMGALAEFKQAYPHLQVIASCEDEPYISGKLKSLRLQQAEDLYPTLPEEQRDFARSFQQKLQEVKHAAVDWCVCDKTYLDCCGGIEIVATPGHMPGHISLYLHNDKTLISGDALTMENNNLAMANPQYTLDMATAKESIKKLLTYDIEQIICYHGGSYTGNCRAALQRLVR</sequence>
<dbReference type="AlphaFoldDB" id="A0A4R1Q1T7"/>
<dbReference type="Pfam" id="PF00753">
    <property type="entry name" value="Lactamase_B"/>
    <property type="match status" value="1"/>
</dbReference>
<keyword evidence="2" id="KW-0378">Hydrolase</keyword>
<dbReference type="RefSeq" id="WP_132075251.1">
    <property type="nucleotide sequence ID" value="NZ_SLUI01000002.1"/>
</dbReference>
<proteinExistence type="predicted"/>
<dbReference type="Gene3D" id="3.60.15.10">
    <property type="entry name" value="Ribonuclease Z/Hydroxyacylglutathione hydrolase-like"/>
    <property type="match status" value="1"/>
</dbReference>
<dbReference type="InterPro" id="IPR050855">
    <property type="entry name" value="NDM-1-like"/>
</dbReference>
<dbReference type="PANTHER" id="PTHR42951">
    <property type="entry name" value="METALLO-BETA-LACTAMASE DOMAIN-CONTAINING"/>
    <property type="match status" value="1"/>
</dbReference>
<name>A0A4R1Q1T7_9FIRM</name>
<accession>A0A4R1Q1T7</accession>
<dbReference type="GO" id="GO:0016787">
    <property type="term" value="F:hydrolase activity"/>
    <property type="evidence" value="ECO:0007669"/>
    <property type="project" value="UniProtKB-KW"/>
</dbReference>
<evidence type="ECO:0000259" key="1">
    <source>
        <dbReference type="SMART" id="SM00849"/>
    </source>
</evidence>